<accession>A0AAD0W3J7</accession>
<dbReference type="Proteomes" id="UP000258102">
    <property type="component" value="Chromosome 1"/>
</dbReference>
<reference evidence="1 2" key="1">
    <citation type="submission" date="2018-08" db="EMBL/GenBank/DDBJ databases">
        <title>Whole Genome Sequences of Two Pseudoalteromonas piscicida Strains, DE1-A and DE2-A, which Exhibit Strong Antibacterial Activity against Vibrio vulnificus.</title>
        <authorList>
            <person name="Richards G.P."/>
            <person name="Needleman D.S."/>
            <person name="Watson M.A."/>
            <person name="Polson S.W."/>
        </authorList>
    </citation>
    <scope>NUCLEOTIDE SEQUENCE [LARGE SCALE GENOMIC DNA]</scope>
    <source>
        <strain evidence="1 2">DE2-A</strain>
    </source>
</reference>
<dbReference type="RefSeq" id="WP_088531194.1">
    <property type="nucleotide sequence ID" value="NZ_CP021646.1"/>
</dbReference>
<protein>
    <submittedName>
        <fullName evidence="1">Uncharacterized protein</fullName>
    </submittedName>
</protein>
<dbReference type="KEGG" id="ppis:B1L02_11940"/>
<dbReference type="EMBL" id="CP031761">
    <property type="protein sequence ID" value="AXR01642.1"/>
    <property type="molecule type" value="Genomic_DNA"/>
</dbReference>
<evidence type="ECO:0000313" key="2">
    <source>
        <dbReference type="Proteomes" id="UP000258102"/>
    </source>
</evidence>
<organism evidence="1 2">
    <name type="scientific">Pseudoalteromonas piscicida</name>
    <dbReference type="NCBI Taxonomy" id="43662"/>
    <lineage>
        <taxon>Bacteria</taxon>
        <taxon>Pseudomonadati</taxon>
        <taxon>Pseudomonadota</taxon>
        <taxon>Gammaproteobacteria</taxon>
        <taxon>Alteromonadales</taxon>
        <taxon>Pseudoalteromonadaceae</taxon>
        <taxon>Pseudoalteromonas</taxon>
    </lineage>
</organism>
<name>A0AAD0W3J7_PSEO7</name>
<gene>
    <name evidence="1" type="ORF">D0511_05795</name>
</gene>
<proteinExistence type="predicted"/>
<dbReference type="AlphaFoldDB" id="A0AAD0W3J7"/>
<evidence type="ECO:0000313" key="1">
    <source>
        <dbReference type="EMBL" id="AXR01642.1"/>
    </source>
</evidence>
<sequence length="75" mass="8717">MSVNIVTKSGIKPIEVVIWEDEISSVRRIELDPLVLELQRKIAARYTAEEIEAARLEVKEKDTEIKLRYPRPDPE</sequence>